<gene>
    <name evidence="2" type="ORF">ACHHYP_08170</name>
</gene>
<evidence type="ECO:0000256" key="1">
    <source>
        <dbReference type="SAM" id="MobiDB-lite"/>
    </source>
</evidence>
<dbReference type="EMBL" id="JNBR01001427">
    <property type="protein sequence ID" value="OQR87686.1"/>
    <property type="molecule type" value="Genomic_DNA"/>
</dbReference>
<feature type="compositionally biased region" description="Basic and acidic residues" evidence="1">
    <location>
        <begin position="187"/>
        <end position="197"/>
    </location>
</feature>
<organism evidence="2 3">
    <name type="scientific">Achlya hypogyna</name>
    <name type="common">Oomycete</name>
    <name type="synonym">Protoachlya hypogyna</name>
    <dbReference type="NCBI Taxonomy" id="1202772"/>
    <lineage>
        <taxon>Eukaryota</taxon>
        <taxon>Sar</taxon>
        <taxon>Stramenopiles</taxon>
        <taxon>Oomycota</taxon>
        <taxon>Saprolegniomycetes</taxon>
        <taxon>Saprolegniales</taxon>
        <taxon>Achlyaceae</taxon>
        <taxon>Achlya</taxon>
    </lineage>
</organism>
<feature type="region of interest" description="Disordered" evidence="1">
    <location>
        <begin position="181"/>
        <end position="251"/>
    </location>
</feature>
<comment type="caution">
    <text evidence="2">The sequence shown here is derived from an EMBL/GenBank/DDBJ whole genome shotgun (WGS) entry which is preliminary data.</text>
</comment>
<dbReference type="InterPro" id="IPR009060">
    <property type="entry name" value="UBA-like_sf"/>
</dbReference>
<name>A0A1V9YPJ5_ACHHY</name>
<proteinExistence type="predicted"/>
<dbReference type="Proteomes" id="UP000243579">
    <property type="component" value="Unassembled WGS sequence"/>
</dbReference>
<keyword evidence="3" id="KW-1185">Reference proteome</keyword>
<dbReference type="OrthoDB" id="9942608at2759"/>
<dbReference type="SUPFAM" id="SSF46934">
    <property type="entry name" value="UBA-like"/>
    <property type="match status" value="1"/>
</dbReference>
<dbReference type="PANTHER" id="PTHR13467:SF3">
    <property type="entry name" value="CUE DOMAIN-CONTAINING PROTEIN 1"/>
    <property type="match status" value="1"/>
</dbReference>
<sequence length="251" mass="28224">MAVSYEDAMATLGAMFEGFDRETISCVLDVNQGQLEKTIDTLLRMQADDTTAMEQQAPVPAPVAATRGRRVQLPDDFLRVPKHTLVSEQEEKDRIMAAMLQNEYFRQELLADGEFSEYLGGLPPMDARWHGVDAARSYERRASTEKSAMEVANETLSAVSGKLSTMSEAMRNKMYSMYTRFQSRNDSAAHRDPDSRRRLMSMSDEEDEADGRRQAVDEHETLHRRKTQPHEAASSEAARAPSDSLSHSKAD</sequence>
<accession>A0A1V9YPJ5</accession>
<reference evidence="2 3" key="1">
    <citation type="journal article" date="2014" name="Genome Biol. Evol.">
        <title>The secreted proteins of Achlya hypogyna and Thraustotheca clavata identify the ancestral oomycete secretome and reveal gene acquisitions by horizontal gene transfer.</title>
        <authorList>
            <person name="Misner I."/>
            <person name="Blouin N."/>
            <person name="Leonard G."/>
            <person name="Richards T.A."/>
            <person name="Lane C.E."/>
        </authorList>
    </citation>
    <scope>NUCLEOTIDE SEQUENCE [LARGE SCALE GENOMIC DNA]</scope>
    <source>
        <strain evidence="2 3">ATCC 48635</strain>
    </source>
</reference>
<dbReference type="STRING" id="1202772.A0A1V9YPJ5"/>
<protein>
    <submittedName>
        <fullName evidence="2">Uncharacterized protein</fullName>
    </submittedName>
</protein>
<evidence type="ECO:0000313" key="3">
    <source>
        <dbReference type="Proteomes" id="UP000243579"/>
    </source>
</evidence>
<dbReference type="InterPro" id="IPR040192">
    <property type="entry name" value="CUEDC1"/>
</dbReference>
<dbReference type="Gene3D" id="1.10.8.10">
    <property type="entry name" value="DNA helicase RuvA subunit, C-terminal domain"/>
    <property type="match status" value="1"/>
</dbReference>
<dbReference type="PANTHER" id="PTHR13467">
    <property type="entry name" value="CUE DOMAIN CONTAINING PROTEIN 1"/>
    <property type="match status" value="1"/>
</dbReference>
<dbReference type="AlphaFoldDB" id="A0A1V9YPJ5"/>
<feature type="compositionally biased region" description="Low complexity" evidence="1">
    <location>
        <begin position="232"/>
        <end position="244"/>
    </location>
</feature>
<evidence type="ECO:0000313" key="2">
    <source>
        <dbReference type="EMBL" id="OQR87686.1"/>
    </source>
</evidence>
<feature type="compositionally biased region" description="Basic and acidic residues" evidence="1">
    <location>
        <begin position="210"/>
        <end position="221"/>
    </location>
</feature>